<reference evidence="10 12" key="2">
    <citation type="journal article" date="2014" name="BMC Genomics">
        <title>An improved genome release (version Mt4.0) for the model legume Medicago truncatula.</title>
        <authorList>
            <person name="Tang H."/>
            <person name="Krishnakumar V."/>
            <person name="Bidwell S."/>
            <person name="Rosen B."/>
            <person name="Chan A."/>
            <person name="Zhou S."/>
            <person name="Gentzbittel L."/>
            <person name="Childs K.L."/>
            <person name="Yandell M."/>
            <person name="Gundlach H."/>
            <person name="Mayer K.F."/>
            <person name="Schwartz D.C."/>
            <person name="Town C.D."/>
        </authorList>
    </citation>
    <scope>GENOME REANNOTATION</scope>
    <source>
        <strain evidence="11 12">cv. Jemalong A17</strain>
    </source>
</reference>
<keyword evidence="4 10" id="KW-0378">Hydrolase</keyword>
<gene>
    <name evidence="10" type="ordered locus">MTR_1g079320</name>
</gene>
<reference evidence="10 12" key="1">
    <citation type="journal article" date="2011" name="Nature">
        <title>The Medicago genome provides insight into the evolution of rhizobial symbioses.</title>
        <authorList>
            <person name="Young N.D."/>
            <person name="Debelle F."/>
            <person name="Oldroyd G.E."/>
            <person name="Geurts R."/>
            <person name="Cannon S.B."/>
            <person name="Udvardi M.K."/>
            <person name="Benedito V.A."/>
            <person name="Mayer K.F."/>
            <person name="Gouzy J."/>
            <person name="Schoof H."/>
            <person name="Van de Peer Y."/>
            <person name="Proost S."/>
            <person name="Cook D.R."/>
            <person name="Meyers B.C."/>
            <person name="Spannagl M."/>
            <person name="Cheung F."/>
            <person name="De Mita S."/>
            <person name="Krishnakumar V."/>
            <person name="Gundlach H."/>
            <person name="Zhou S."/>
            <person name="Mudge J."/>
            <person name="Bharti A.K."/>
            <person name="Murray J.D."/>
            <person name="Naoumkina M.A."/>
            <person name="Rosen B."/>
            <person name="Silverstein K.A."/>
            <person name="Tang H."/>
            <person name="Rombauts S."/>
            <person name="Zhao P.X."/>
            <person name="Zhou P."/>
            <person name="Barbe V."/>
            <person name="Bardou P."/>
            <person name="Bechner M."/>
            <person name="Bellec A."/>
            <person name="Berger A."/>
            <person name="Berges H."/>
            <person name="Bidwell S."/>
            <person name="Bisseling T."/>
            <person name="Choisne N."/>
            <person name="Couloux A."/>
            <person name="Denny R."/>
            <person name="Deshpande S."/>
            <person name="Dai X."/>
            <person name="Doyle J.J."/>
            <person name="Dudez A.M."/>
            <person name="Farmer A.D."/>
            <person name="Fouteau S."/>
            <person name="Franken C."/>
            <person name="Gibelin C."/>
            <person name="Gish J."/>
            <person name="Goldstein S."/>
            <person name="Gonzalez A.J."/>
            <person name="Green P.J."/>
            <person name="Hallab A."/>
            <person name="Hartog M."/>
            <person name="Hua A."/>
            <person name="Humphray S.J."/>
            <person name="Jeong D.H."/>
            <person name="Jing Y."/>
            <person name="Jocker A."/>
            <person name="Kenton S.M."/>
            <person name="Kim D.J."/>
            <person name="Klee K."/>
            <person name="Lai H."/>
            <person name="Lang C."/>
            <person name="Lin S."/>
            <person name="Macmil S.L."/>
            <person name="Magdelenat G."/>
            <person name="Matthews L."/>
            <person name="McCorrison J."/>
            <person name="Monaghan E.L."/>
            <person name="Mun J.H."/>
            <person name="Najar F.Z."/>
            <person name="Nicholson C."/>
            <person name="Noirot C."/>
            <person name="O'Bleness M."/>
            <person name="Paule C.R."/>
            <person name="Poulain J."/>
            <person name="Prion F."/>
            <person name="Qin B."/>
            <person name="Qu C."/>
            <person name="Retzel E.F."/>
            <person name="Riddle C."/>
            <person name="Sallet E."/>
            <person name="Samain S."/>
            <person name="Samson N."/>
            <person name="Sanders I."/>
            <person name="Saurat O."/>
            <person name="Scarpelli C."/>
            <person name="Schiex T."/>
            <person name="Segurens B."/>
            <person name="Severin A.J."/>
            <person name="Sherrier D.J."/>
            <person name="Shi R."/>
            <person name="Sims S."/>
            <person name="Singer S.R."/>
            <person name="Sinharoy S."/>
            <person name="Sterck L."/>
            <person name="Viollet A."/>
            <person name="Wang B.B."/>
            <person name="Wang K."/>
            <person name="Wang M."/>
            <person name="Wang X."/>
            <person name="Warfsmann J."/>
            <person name="Weissenbach J."/>
            <person name="White D.D."/>
            <person name="White J.D."/>
            <person name="Wiley G.B."/>
            <person name="Wincker P."/>
            <person name="Xing Y."/>
            <person name="Yang L."/>
            <person name="Yao Z."/>
            <person name="Ying F."/>
            <person name="Zhai J."/>
            <person name="Zhou L."/>
            <person name="Zuber A."/>
            <person name="Denarie J."/>
            <person name="Dixon R.A."/>
            <person name="May G.D."/>
            <person name="Schwartz D.C."/>
            <person name="Rogers J."/>
            <person name="Quetier F."/>
            <person name="Town C.D."/>
            <person name="Roe B.A."/>
        </authorList>
    </citation>
    <scope>NUCLEOTIDE SEQUENCE [LARGE SCALE GENOMIC DNA]</scope>
    <source>
        <strain evidence="10">A17</strain>
        <strain evidence="11 12">cv. Jemalong A17</strain>
    </source>
</reference>
<dbReference type="PaxDb" id="3880-AES61137"/>
<dbReference type="Pfam" id="PF17652">
    <property type="entry name" value="Glyco_hydro81C"/>
    <property type="match status" value="1"/>
</dbReference>
<dbReference type="PANTHER" id="PTHR31983">
    <property type="entry name" value="ENDO-1,3(4)-BETA-GLUCANASE 1"/>
    <property type="match status" value="1"/>
</dbReference>
<dbReference type="EC" id="3.2.1.39" evidence="3"/>
<accession>A0A0C3UPV0</accession>
<dbReference type="GO" id="GO:0052861">
    <property type="term" value="F:endo-1,3(4)-beta-glucanase activity"/>
    <property type="evidence" value="ECO:0007669"/>
    <property type="project" value="InterPro"/>
</dbReference>
<evidence type="ECO:0000256" key="2">
    <source>
        <dbReference type="ARBA" id="ARBA00010730"/>
    </source>
</evidence>
<evidence type="ECO:0000259" key="9">
    <source>
        <dbReference type="Pfam" id="PF17652"/>
    </source>
</evidence>
<evidence type="ECO:0000313" key="11">
    <source>
        <dbReference type="EnsemblPlants" id="AES61137"/>
    </source>
</evidence>
<dbReference type="eggNOG" id="KOG2254">
    <property type="taxonomic scope" value="Eukaryota"/>
</dbReference>
<dbReference type="InterPro" id="IPR005200">
    <property type="entry name" value="Endo-beta-glucanase"/>
</dbReference>
<evidence type="ECO:0000313" key="12">
    <source>
        <dbReference type="Proteomes" id="UP000002051"/>
    </source>
</evidence>
<evidence type="ECO:0000256" key="5">
    <source>
        <dbReference type="ARBA" id="ARBA00023277"/>
    </source>
</evidence>
<dbReference type="PANTHER" id="PTHR31983:SF0">
    <property type="entry name" value="GLUCAN ENDO-1,3-BETA-D-GLUCOSIDASE 2"/>
    <property type="match status" value="1"/>
</dbReference>
<proteinExistence type="inferred from homology"/>
<dbReference type="AlphaFoldDB" id="G7I5L6"/>
<keyword evidence="6" id="KW-0326">Glycosidase</keyword>
<name>G7I5L6_MEDTR</name>
<evidence type="ECO:0000256" key="6">
    <source>
        <dbReference type="ARBA" id="ARBA00023295"/>
    </source>
</evidence>
<dbReference type="GO" id="GO:0071555">
    <property type="term" value="P:cell wall organization"/>
    <property type="evidence" value="ECO:0007669"/>
    <property type="project" value="UniProtKB-KW"/>
</dbReference>
<sequence length="290" mass="32671">MLALIAEEVCFFDVIPKVKKYLKEVIELWLDGTFKENEFGTSEAVNAYYSARLIGLESGDGNVVTIGPTLTALESIRAQMWWHRISDKEGSAYLLENTLHSPIFAFSNCWIHAISVLVKIDPTWGRKYKSQAYSLMKDFMNLSIKSNYTHGTNQTGCSEAVNAYYAASLMGMAYGDGQIVSIGSTLASLEICAAKLWWHVKKSGNMYEKDFTKENRIMGVLWSNKRDSGLLFAPTEWKKARLGIQVLPSCPFSDVNEKRKGFLYDFQGIYDNEGGVKNIKSLKMLMTNIL</sequence>
<reference evidence="11" key="3">
    <citation type="submission" date="2015-04" db="UniProtKB">
        <authorList>
            <consortium name="EnsemblPlants"/>
        </authorList>
    </citation>
    <scope>IDENTIFICATION</scope>
    <source>
        <strain evidence="11">cv. Jemalong A17</strain>
    </source>
</reference>
<organism evidence="10 12">
    <name type="scientific">Medicago truncatula</name>
    <name type="common">Barrel medic</name>
    <name type="synonym">Medicago tribuloides</name>
    <dbReference type="NCBI Taxonomy" id="3880"/>
    <lineage>
        <taxon>Eukaryota</taxon>
        <taxon>Viridiplantae</taxon>
        <taxon>Streptophyta</taxon>
        <taxon>Embryophyta</taxon>
        <taxon>Tracheophyta</taxon>
        <taxon>Spermatophyta</taxon>
        <taxon>Magnoliopsida</taxon>
        <taxon>eudicotyledons</taxon>
        <taxon>Gunneridae</taxon>
        <taxon>Pentapetalae</taxon>
        <taxon>rosids</taxon>
        <taxon>fabids</taxon>
        <taxon>Fabales</taxon>
        <taxon>Fabaceae</taxon>
        <taxon>Papilionoideae</taxon>
        <taxon>50 kb inversion clade</taxon>
        <taxon>NPAAA clade</taxon>
        <taxon>Hologalegina</taxon>
        <taxon>IRL clade</taxon>
        <taxon>Trifolieae</taxon>
        <taxon>Medicago</taxon>
    </lineage>
</organism>
<evidence type="ECO:0000256" key="7">
    <source>
        <dbReference type="ARBA" id="ARBA00023316"/>
    </source>
</evidence>
<protein>
    <recommendedName>
        <fullName evidence="3">glucan endo-1,3-beta-D-glucosidase</fullName>
        <ecNumber evidence="3">3.2.1.39</ecNumber>
    </recommendedName>
</protein>
<evidence type="ECO:0000256" key="3">
    <source>
        <dbReference type="ARBA" id="ARBA00012780"/>
    </source>
</evidence>
<accession>G7I5L6</accession>
<keyword evidence="12" id="KW-1185">Reference proteome</keyword>
<dbReference type="Proteomes" id="UP000002051">
    <property type="component" value="Unassembled WGS sequence"/>
</dbReference>
<keyword evidence="8" id="KW-0624">Polysaccharide degradation</keyword>
<evidence type="ECO:0000256" key="8">
    <source>
        <dbReference type="ARBA" id="ARBA00023326"/>
    </source>
</evidence>
<dbReference type="InterPro" id="IPR040720">
    <property type="entry name" value="GH81_C"/>
</dbReference>
<comment type="catalytic activity">
    <reaction evidence="1">
        <text>Hydrolysis of (1-&gt;3)-beta-D-glucosidic linkages in (1-&gt;3)-beta-D-glucans.</text>
        <dbReference type="EC" id="3.2.1.39"/>
    </reaction>
</comment>
<dbReference type="PROSITE" id="PS52008">
    <property type="entry name" value="GH81"/>
    <property type="match status" value="1"/>
</dbReference>
<keyword evidence="5" id="KW-0119">Carbohydrate metabolism</keyword>
<dbReference type="EMBL" id="CM001217">
    <property type="protein sequence ID" value="AES61137.2"/>
    <property type="molecule type" value="Genomic_DNA"/>
</dbReference>
<dbReference type="HOGENOM" id="CLU_960971_0_0_1"/>
<comment type="similarity">
    <text evidence="2">Belongs to the glycosyl hydrolase 81 family.</text>
</comment>
<dbReference type="EnsemblPlants" id="AES61137">
    <property type="protein sequence ID" value="AES61137"/>
    <property type="gene ID" value="MTR_1g079320"/>
</dbReference>
<dbReference type="GO" id="GO:0000272">
    <property type="term" value="P:polysaccharide catabolic process"/>
    <property type="evidence" value="ECO:0007669"/>
    <property type="project" value="UniProtKB-KW"/>
</dbReference>
<keyword evidence="7" id="KW-0961">Cell wall biogenesis/degradation</keyword>
<feature type="domain" description="Glycosyl hydrolase family 81 C-terminal" evidence="9">
    <location>
        <begin position="149"/>
        <end position="259"/>
    </location>
</feature>
<evidence type="ECO:0000256" key="4">
    <source>
        <dbReference type="ARBA" id="ARBA00022801"/>
    </source>
</evidence>
<dbReference type="GO" id="GO:0042973">
    <property type="term" value="F:glucan endo-1,3-beta-D-glucosidase activity"/>
    <property type="evidence" value="ECO:0007669"/>
    <property type="project" value="UniProtKB-EC"/>
</dbReference>
<evidence type="ECO:0000256" key="1">
    <source>
        <dbReference type="ARBA" id="ARBA00000382"/>
    </source>
</evidence>
<evidence type="ECO:0000313" key="10">
    <source>
        <dbReference type="EMBL" id="AES61137.2"/>
    </source>
</evidence>